<organism evidence="1 2">
    <name type="scientific">Methanomethylophilus alvi (strain Mx1201)</name>
    <dbReference type="NCBI Taxonomy" id="1236689"/>
    <lineage>
        <taxon>Archaea</taxon>
        <taxon>Methanobacteriati</taxon>
        <taxon>Thermoplasmatota</taxon>
        <taxon>Thermoplasmata</taxon>
        <taxon>Methanomassiliicoccales</taxon>
        <taxon>Methanomethylophilaceae</taxon>
        <taxon>Methanomethylophilus</taxon>
    </lineage>
</organism>
<dbReference type="HOGENOM" id="CLU_3282661_0_0_2"/>
<proteinExistence type="predicted"/>
<protein>
    <submittedName>
        <fullName evidence="1">Uncharacterized protein</fullName>
    </submittedName>
</protein>
<keyword evidence="2" id="KW-1185">Reference proteome</keyword>
<evidence type="ECO:0000313" key="1">
    <source>
        <dbReference type="EMBL" id="AGI85887.1"/>
    </source>
</evidence>
<reference evidence="1 2" key="1">
    <citation type="journal article" date="2012" name="J. Bacteriol.">
        <title>Genome sequence of 'Candidatus Methanomethylophilus alvus' Mx1201, a methanogenic archaeon from the human gut belonging to a seventh order of methanogens.</title>
        <authorList>
            <person name="Borrel G."/>
            <person name="Harris H.M."/>
            <person name="Tottey W."/>
            <person name="Mihajlovski A."/>
            <person name="Parisot N."/>
            <person name="Peyretaillade E."/>
            <person name="Peyret P."/>
            <person name="Gribaldo S."/>
            <person name="O'Toole P.W."/>
            <person name="Brugere J.F."/>
        </authorList>
    </citation>
    <scope>NUCLEOTIDE SEQUENCE [LARGE SCALE GENOMIC DNA]</scope>
    <source>
        <strain evidence="1 2">Mx1201</strain>
    </source>
</reference>
<dbReference type="KEGG" id="max:MMALV_11540"/>
<dbReference type="InParanoid" id="M9SKA4"/>
<accession>M9SKA4</accession>
<evidence type="ECO:0000313" key="2">
    <source>
        <dbReference type="Proteomes" id="UP000012672"/>
    </source>
</evidence>
<name>M9SKA4_METAX</name>
<dbReference type="EMBL" id="CP004049">
    <property type="protein sequence ID" value="AGI85887.1"/>
    <property type="molecule type" value="Genomic_DNA"/>
</dbReference>
<dbReference type="Proteomes" id="UP000012672">
    <property type="component" value="Chromosome"/>
</dbReference>
<gene>
    <name evidence="1" type="ORF">MMALV_11540</name>
</gene>
<sequence length="40" mass="4645">MPRLNLTGLEYPLINKFVSISYVISTDLTIKIYILDTWKA</sequence>
<dbReference type="AlphaFoldDB" id="M9SKA4"/>